<accession>A0A6A5AL46</accession>
<proteinExistence type="predicted"/>
<comment type="caution">
    <text evidence="1">The sequence shown here is derived from an EMBL/GenBank/DDBJ whole genome shotgun (WGS) entry which is preliminary data.</text>
</comment>
<dbReference type="EMBL" id="VJMI01010920">
    <property type="protein sequence ID" value="KAF0754259.1"/>
    <property type="molecule type" value="Genomic_DNA"/>
</dbReference>
<dbReference type="AlphaFoldDB" id="A0A6A5AL46"/>
<dbReference type="Proteomes" id="UP000469452">
    <property type="component" value="Unassembled WGS sequence"/>
</dbReference>
<evidence type="ECO:0000313" key="1">
    <source>
        <dbReference type="EMBL" id="KAF0754259.1"/>
    </source>
</evidence>
<organism evidence="1 2">
    <name type="scientific">Aphanomyces astaci</name>
    <name type="common">Crayfish plague agent</name>
    <dbReference type="NCBI Taxonomy" id="112090"/>
    <lineage>
        <taxon>Eukaryota</taxon>
        <taxon>Sar</taxon>
        <taxon>Stramenopiles</taxon>
        <taxon>Oomycota</taxon>
        <taxon>Saprolegniomycetes</taxon>
        <taxon>Saprolegniales</taxon>
        <taxon>Verrucalvaceae</taxon>
        <taxon>Aphanomyces</taxon>
    </lineage>
</organism>
<evidence type="ECO:0000313" key="2">
    <source>
        <dbReference type="Proteomes" id="UP000469452"/>
    </source>
</evidence>
<gene>
    <name evidence="1" type="ORF">AaE_005405</name>
</gene>
<reference evidence="1 2" key="1">
    <citation type="submission" date="2019-06" db="EMBL/GenBank/DDBJ databases">
        <title>Genomics analysis of Aphanomyces spp. identifies a new class of oomycete effector associated with host adaptation.</title>
        <authorList>
            <person name="Gaulin E."/>
        </authorList>
    </citation>
    <scope>NUCLEOTIDE SEQUENCE [LARGE SCALE GENOMIC DNA]</scope>
    <source>
        <strain evidence="1 2">E</strain>
    </source>
</reference>
<name>A0A6A5AL46_APHAT</name>
<protein>
    <recommendedName>
        <fullName evidence="3">MYND-type domain-containing protein</fullName>
    </recommendedName>
</protein>
<sequence length="256" mass="28856">MHQVIFIVGCSTLQGCDVCAVNKTVPPSNAVGVEMPRTAVGRVKLATGTRATKKYARPSRWCGSRPNMTFLPCFQGPPGWIHRAEHYIQTLGKLPFMPKLAKKYEEYREREARTRYLRHFYKKQRYGVTGLLSFKTHVENFIQLGFDLGAKRPPSVLDNGMWSFEEITTTIGVPPLVPKAVRPALPPLVPRCVVCKCECTSECACGVTYCSRDCQRLDIARHAPHCAKVHAKYEFAIALTTRYWQSLAPPERPSLD</sequence>
<evidence type="ECO:0008006" key="3">
    <source>
        <dbReference type="Google" id="ProtNLM"/>
    </source>
</evidence>
<dbReference type="VEuPathDB" id="FungiDB:H257_00336"/>